<feature type="binding site" evidence="3">
    <location>
        <position position="340"/>
    </location>
    <ligand>
        <name>CTP</name>
        <dbReference type="ChEBI" id="CHEBI:37563"/>
    </ligand>
</feature>
<dbReference type="InterPro" id="IPR035929">
    <property type="entry name" value="CoaB-like_sf"/>
</dbReference>
<dbReference type="KEGG" id="ftv:CH67_1141"/>
<feature type="region of interest" description="Phosphopantothenate--cysteine ligase" evidence="3">
    <location>
        <begin position="187"/>
        <end position="391"/>
    </location>
</feature>
<reference evidence="8" key="2">
    <citation type="submission" date="2020-02" db="EMBL/GenBank/DDBJ databases">
        <title>Using affinity propagation clustering for identifying bacterial clades and subclades with whole-genome sequences of Francisella tularensis.</title>
        <authorList>
            <person name="Homeier-Bachmann T."/>
            <person name="Abdel-Glil M.Y."/>
            <person name="Hackbart A."/>
            <person name="Hotzel H."/>
            <person name="Tomaso H."/>
        </authorList>
    </citation>
    <scope>NUCLEOTIDE SEQUENCE</scope>
    <source>
        <strain evidence="8">15T0085</strain>
        <strain evidence="7">17T1429</strain>
    </source>
</reference>
<dbReference type="AlphaFoldDB" id="A0A0B3VEA0"/>
<sequence>MSNKILFGITGSISAFKTINLIRLFIKSGVECRAIVTKGAQQFIKPELLVALGCDVYTDEKLDMLSYQQSMAHINLSRWADKIFIVPASANTIAKLAYGLADDLLSQTILANDDNSKVYIAPAMNVNMWQNQLTQDNINKLQTLGFNLILPDKGLQACGDIGSGRLHEPEVLFDLLSVSQDFKAKKVVITVGATVEDIDGVRYLSNYSSGKMGFALVRELLARGASVVVLKAKTTISFDIKHPNLEIINTKSADDMNQAMLKKAKDSDIFIGCAAVADYKIKNKFTNKIKKTDDTLTLEFIKNPDVLANCKKTYPNIFAIGFAAESQNIVDYAQAKLVKKNLNMVVANSTEVFGNDNSSVTILSKHQTKQYNNKSKSEIAKLILDFAKEII</sequence>
<comment type="similarity">
    <text evidence="3 4">In the C-terminal section; belongs to the PPC synthetase family.</text>
</comment>
<dbReference type="InterPro" id="IPR005252">
    <property type="entry name" value="CoaBC"/>
</dbReference>
<evidence type="ECO:0000256" key="1">
    <source>
        <dbReference type="ARBA" id="ARBA00022793"/>
    </source>
</evidence>
<proteinExistence type="inferred from homology"/>
<dbReference type="OMA" id="AMNVNMY"/>
<dbReference type="SUPFAM" id="SSF52507">
    <property type="entry name" value="Homo-oligomeric flavin-containing Cys decarboxylases, HFCD"/>
    <property type="match status" value="1"/>
</dbReference>
<reference evidence="8" key="1">
    <citation type="submission" date="2019-08" db="EMBL/GenBank/DDBJ databases">
        <authorList>
            <person name="Busch A."/>
        </authorList>
    </citation>
    <scope>NUCLEOTIDE SEQUENCE</scope>
    <source>
        <strain evidence="8">15T0085</strain>
        <strain evidence="7">17T1429</strain>
    </source>
</reference>
<dbReference type="PANTHER" id="PTHR14359">
    <property type="entry name" value="HOMO-OLIGOMERIC FLAVIN CONTAINING CYS DECARBOXYLASE FAMILY"/>
    <property type="match status" value="1"/>
</dbReference>
<dbReference type="GO" id="GO:0010181">
    <property type="term" value="F:FMN binding"/>
    <property type="evidence" value="ECO:0007669"/>
    <property type="project" value="UniProtKB-UniRule"/>
</dbReference>
<feature type="binding site" evidence="3">
    <location>
        <position position="322"/>
    </location>
    <ligand>
        <name>CTP</name>
        <dbReference type="ChEBI" id="CHEBI:37563"/>
    </ligand>
</feature>
<comment type="cofactor">
    <cofactor evidence="3">
        <name>Mg(2+)</name>
        <dbReference type="ChEBI" id="CHEBI:18420"/>
    </cofactor>
</comment>
<evidence type="ECO:0000259" key="6">
    <source>
        <dbReference type="Pfam" id="PF04127"/>
    </source>
</evidence>
<comment type="pathway">
    <text evidence="3 4">Cofactor biosynthesis; coenzyme A biosynthesis; CoA from (R)-pantothenate: step 2/5.</text>
</comment>
<dbReference type="Gene3D" id="3.40.50.10300">
    <property type="entry name" value="CoaB-like"/>
    <property type="match status" value="1"/>
</dbReference>
<comment type="function">
    <text evidence="3">Catalyzes two sequential steps in the biosynthesis of coenzyme A. In the first step cysteine is conjugated to 4'-phosphopantothenate to form 4-phosphopantothenoylcysteine. In the second step the latter compound is decarboxylated to form 4'-phosphopantotheine.</text>
</comment>
<dbReference type="eggNOG" id="COG0452">
    <property type="taxonomic scope" value="Bacteria"/>
</dbReference>
<keyword evidence="3" id="KW-0511">Multifunctional enzyme</keyword>
<feature type="binding site" evidence="3">
    <location>
        <begin position="272"/>
        <end position="274"/>
    </location>
    <ligand>
        <name>CTP</name>
        <dbReference type="ChEBI" id="CHEBI:37563"/>
    </ligand>
</feature>
<feature type="binding site" evidence="3">
    <location>
        <begin position="304"/>
        <end position="307"/>
    </location>
    <ligand>
        <name>CTP</name>
        <dbReference type="ChEBI" id="CHEBI:37563"/>
    </ligand>
</feature>
<keyword evidence="3" id="KW-0460">Magnesium</keyword>
<keyword evidence="3 4" id="KW-0285">Flavoprotein</keyword>
<dbReference type="HOGENOM" id="CLU_033319_0_1_6"/>
<protein>
    <recommendedName>
        <fullName evidence="3">Coenzyme A biosynthesis bifunctional protein CoaBC</fullName>
    </recommendedName>
    <alternativeName>
        <fullName evidence="3">DNA/pantothenate metabolism flavoprotein</fullName>
    </alternativeName>
    <alternativeName>
        <fullName evidence="3">Phosphopantothenoylcysteine synthetase/decarboxylase</fullName>
        <shortName evidence="3">PPCS-PPCDC</shortName>
    </alternativeName>
    <domain>
        <recommendedName>
            <fullName evidence="3">Phosphopantothenoylcysteine decarboxylase</fullName>
            <shortName evidence="3">PPC decarboxylase</shortName>
            <shortName evidence="3">PPC-DC</shortName>
            <ecNumber evidence="3">4.1.1.36</ecNumber>
        </recommendedName>
        <alternativeName>
            <fullName evidence="3">CoaC</fullName>
        </alternativeName>
    </domain>
    <domain>
        <recommendedName>
            <fullName evidence="3">Phosphopantothenate--cysteine ligase</fullName>
            <ecNumber evidence="3">6.3.2.5</ecNumber>
        </recommendedName>
        <alternativeName>
            <fullName evidence="3">CoaB</fullName>
        </alternativeName>
        <alternativeName>
            <fullName evidence="3">Phosphopantothenoylcysteine synthetase</fullName>
            <shortName evidence="3">PPC synthetase</shortName>
            <shortName evidence="3">PPC-S</shortName>
        </alternativeName>
    </domain>
</protein>
<evidence type="ECO:0000313" key="7">
    <source>
        <dbReference type="EMBL" id="NDR88557.1"/>
    </source>
</evidence>
<organism evidence="8">
    <name type="scientific">Francisella tularensis subsp. holarctica</name>
    <dbReference type="NCBI Taxonomy" id="119857"/>
    <lineage>
        <taxon>Bacteria</taxon>
        <taxon>Pseudomonadati</taxon>
        <taxon>Pseudomonadota</taxon>
        <taxon>Gammaproteobacteria</taxon>
        <taxon>Thiotrichales</taxon>
        <taxon>Francisellaceae</taxon>
        <taxon>Francisella</taxon>
    </lineage>
</organism>
<dbReference type="PANTHER" id="PTHR14359:SF6">
    <property type="entry name" value="PHOSPHOPANTOTHENOYLCYSTEINE DECARBOXYLASE"/>
    <property type="match status" value="1"/>
</dbReference>
<comment type="caution">
    <text evidence="8">The sequence shown here is derived from an EMBL/GenBank/DDBJ whole genome shotgun (WGS) entry which is preliminary data.</text>
</comment>
<evidence type="ECO:0000313" key="8">
    <source>
        <dbReference type="EMBL" id="NDS68135.1"/>
    </source>
</evidence>
<keyword evidence="3" id="KW-0479">Metal-binding</keyword>
<dbReference type="GO" id="GO:0004633">
    <property type="term" value="F:phosphopantothenoylcysteine decarboxylase activity"/>
    <property type="evidence" value="ECO:0007669"/>
    <property type="project" value="UniProtKB-UniRule"/>
</dbReference>
<dbReference type="EC" id="6.3.2.5" evidence="3"/>
<dbReference type="HAMAP" id="MF_02225">
    <property type="entry name" value="CoaBC"/>
    <property type="match status" value="1"/>
</dbReference>
<dbReference type="GO" id="GO:0015937">
    <property type="term" value="P:coenzyme A biosynthetic process"/>
    <property type="evidence" value="ECO:0007669"/>
    <property type="project" value="UniProtKB-UniRule"/>
</dbReference>
<evidence type="ECO:0000256" key="3">
    <source>
        <dbReference type="HAMAP-Rule" id="MF_02225"/>
    </source>
</evidence>
<keyword evidence="3 4" id="KW-0288">FMN</keyword>
<dbReference type="UniPathway" id="UPA00241">
    <property type="reaction ID" value="UER00353"/>
</dbReference>
<comment type="function">
    <text evidence="4">Catalyzes two steps in the biosynthesis of coenzyme A. In the first step cysteine is conjugated to 4'-phosphopantothenate to form 4-phosphopantothenoylcysteine, in the latter compound is decarboxylated to form 4'-phosphopantotheine.</text>
</comment>
<dbReference type="Pfam" id="PF02441">
    <property type="entry name" value="Flavoprotein"/>
    <property type="match status" value="1"/>
</dbReference>
<dbReference type="EMBL" id="JAAGKH010000011">
    <property type="protein sequence ID" value="NDR88557.1"/>
    <property type="molecule type" value="Genomic_DNA"/>
</dbReference>
<keyword evidence="2 3" id="KW-0456">Lyase</keyword>
<accession>A0A0B3VEA0</accession>
<evidence type="ECO:0000256" key="4">
    <source>
        <dbReference type="RuleBase" id="RU364078"/>
    </source>
</evidence>
<feature type="binding site" evidence="3">
    <location>
        <position position="336"/>
    </location>
    <ligand>
        <name>CTP</name>
        <dbReference type="ChEBI" id="CHEBI:37563"/>
    </ligand>
</feature>
<dbReference type="InterPro" id="IPR007085">
    <property type="entry name" value="DNA/pantothenate-metab_flavo_C"/>
</dbReference>
<dbReference type="InterPro" id="IPR036551">
    <property type="entry name" value="Flavin_trans-like"/>
</dbReference>
<comment type="catalytic activity">
    <reaction evidence="3 4">
        <text>(R)-4'-phosphopantothenate + L-cysteine + CTP = N-[(R)-4-phosphopantothenoyl]-L-cysteine + CMP + diphosphate + H(+)</text>
        <dbReference type="Rhea" id="RHEA:19397"/>
        <dbReference type="ChEBI" id="CHEBI:10986"/>
        <dbReference type="ChEBI" id="CHEBI:15378"/>
        <dbReference type="ChEBI" id="CHEBI:33019"/>
        <dbReference type="ChEBI" id="CHEBI:35235"/>
        <dbReference type="ChEBI" id="CHEBI:37563"/>
        <dbReference type="ChEBI" id="CHEBI:59458"/>
        <dbReference type="ChEBI" id="CHEBI:60377"/>
        <dbReference type="EC" id="6.3.2.5"/>
    </reaction>
</comment>
<dbReference type="Gene3D" id="3.40.50.1950">
    <property type="entry name" value="Flavin prenyltransferase-like"/>
    <property type="match status" value="1"/>
</dbReference>
<dbReference type="InterPro" id="IPR003382">
    <property type="entry name" value="Flavoprotein"/>
</dbReference>
<feature type="domain" description="Flavoprotein" evidence="5">
    <location>
        <begin position="4"/>
        <end position="157"/>
    </location>
</feature>
<dbReference type="Pfam" id="PF04127">
    <property type="entry name" value="DFP"/>
    <property type="match status" value="1"/>
</dbReference>
<dbReference type="NCBIfam" id="TIGR00521">
    <property type="entry name" value="coaBC_dfp"/>
    <property type="match status" value="1"/>
</dbReference>
<dbReference type="SUPFAM" id="SSF102645">
    <property type="entry name" value="CoaB-like"/>
    <property type="match status" value="1"/>
</dbReference>
<gene>
    <name evidence="3 8" type="primary">coaBC</name>
    <name evidence="8" type="ORF">FWI86_03375</name>
    <name evidence="7" type="ORF">FWJ04_02345</name>
</gene>
<dbReference type="KEGG" id="ftz:CH68_872"/>
<dbReference type="KEGG" id="ftc:DA46_2003"/>
<dbReference type="GO" id="GO:0004632">
    <property type="term" value="F:phosphopantothenate--cysteine ligase activity"/>
    <property type="evidence" value="ECO:0007669"/>
    <property type="project" value="UniProtKB-UniRule"/>
</dbReference>
<comment type="pathway">
    <text evidence="3 4">Cofactor biosynthesis; coenzyme A biosynthesis; CoA from (R)-pantothenate: step 3/5.</text>
</comment>
<evidence type="ECO:0000259" key="5">
    <source>
        <dbReference type="Pfam" id="PF02441"/>
    </source>
</evidence>
<dbReference type="EMBL" id="JAAGJP010000016">
    <property type="protein sequence ID" value="NDS68135.1"/>
    <property type="molecule type" value="Genomic_DNA"/>
</dbReference>
<feature type="domain" description="DNA/pantothenate metabolism flavoprotein C-terminal" evidence="6">
    <location>
        <begin position="183"/>
        <end position="387"/>
    </location>
</feature>
<comment type="catalytic activity">
    <reaction evidence="3 4">
        <text>N-[(R)-4-phosphopantothenoyl]-L-cysteine + H(+) = (R)-4'-phosphopantetheine + CO2</text>
        <dbReference type="Rhea" id="RHEA:16793"/>
        <dbReference type="ChEBI" id="CHEBI:15378"/>
        <dbReference type="ChEBI" id="CHEBI:16526"/>
        <dbReference type="ChEBI" id="CHEBI:59458"/>
        <dbReference type="ChEBI" id="CHEBI:61723"/>
        <dbReference type="EC" id="4.1.1.36"/>
    </reaction>
</comment>
<dbReference type="EC" id="4.1.1.36" evidence="3"/>
<name>A0A0B3VEA0_FRATU</name>
<keyword evidence="1 3" id="KW-0210">Decarboxylase</keyword>
<feature type="active site" description="Proton donor" evidence="3">
    <location>
        <position position="158"/>
    </location>
</feature>
<evidence type="ECO:0000256" key="2">
    <source>
        <dbReference type="ARBA" id="ARBA00023239"/>
    </source>
</evidence>
<comment type="cofactor">
    <cofactor evidence="3">
        <name>FMN</name>
        <dbReference type="ChEBI" id="CHEBI:58210"/>
    </cofactor>
    <text evidence="3">Binds 1 FMN per subunit.</text>
</comment>
<dbReference type="RefSeq" id="WP_003015364.1">
    <property type="nucleotide sequence ID" value="NZ_CP009693.1"/>
</dbReference>
<dbReference type="GO" id="GO:0015941">
    <property type="term" value="P:pantothenate catabolic process"/>
    <property type="evidence" value="ECO:0007669"/>
    <property type="project" value="InterPro"/>
</dbReference>
<feature type="region of interest" description="Phosphopantothenoylcysteine decarboxylase" evidence="3">
    <location>
        <begin position="1"/>
        <end position="186"/>
    </location>
</feature>
<comment type="similarity">
    <text evidence="3 4">In the N-terminal section; belongs to the HFCD (homo-oligomeric flavin containing Cys decarboxylase) superfamily.</text>
</comment>
<dbReference type="GO" id="GO:0071513">
    <property type="term" value="C:phosphopantothenoylcysteine decarboxylase complex"/>
    <property type="evidence" value="ECO:0007669"/>
    <property type="project" value="TreeGrafter"/>
</dbReference>
<feature type="binding site" evidence="3">
    <location>
        <position position="278"/>
    </location>
    <ligand>
        <name>CTP</name>
        <dbReference type="ChEBI" id="CHEBI:37563"/>
    </ligand>
</feature>
<feature type="binding site" evidence="3">
    <location>
        <position position="288"/>
    </location>
    <ligand>
        <name>CTP</name>
        <dbReference type="ChEBI" id="CHEBI:37563"/>
    </ligand>
</feature>
<keyword evidence="3 4" id="KW-0436">Ligase</keyword>
<dbReference type="GO" id="GO:0046872">
    <property type="term" value="F:metal ion binding"/>
    <property type="evidence" value="ECO:0007669"/>
    <property type="project" value="UniProtKB-KW"/>
</dbReference>